<dbReference type="OrthoDB" id="5877028at2759"/>
<reference evidence="4 5" key="1">
    <citation type="submission" date="2016-07" db="EMBL/GenBank/DDBJ databases">
        <title>Pervasive Adenine N6-methylation of Active Genes in Fungi.</title>
        <authorList>
            <consortium name="DOE Joint Genome Institute"/>
            <person name="Mondo S.J."/>
            <person name="Dannebaum R.O."/>
            <person name="Kuo R.C."/>
            <person name="Labutti K."/>
            <person name="Haridas S."/>
            <person name="Kuo A."/>
            <person name="Salamov A."/>
            <person name="Ahrendt S.R."/>
            <person name="Lipzen A."/>
            <person name="Sullivan W."/>
            <person name="Andreopoulos W.B."/>
            <person name="Clum A."/>
            <person name="Lindquist E."/>
            <person name="Daum C."/>
            <person name="Ramamoorthy G.K."/>
            <person name="Gryganskyi A."/>
            <person name="Culley D."/>
            <person name="Magnuson J.K."/>
            <person name="James T.Y."/>
            <person name="O'Malley M.A."/>
            <person name="Stajich J.E."/>
            <person name="Spatafora J.W."/>
            <person name="Visel A."/>
            <person name="Grigoriev I.V."/>
        </authorList>
    </citation>
    <scope>NUCLEOTIDE SEQUENCE [LARGE SCALE GENOMIC DNA]</scope>
    <source>
        <strain evidence="4 5">CBS 931.73</strain>
    </source>
</reference>
<organism evidence="4 5">
    <name type="scientific">Basidiobolus meristosporus CBS 931.73</name>
    <dbReference type="NCBI Taxonomy" id="1314790"/>
    <lineage>
        <taxon>Eukaryota</taxon>
        <taxon>Fungi</taxon>
        <taxon>Fungi incertae sedis</taxon>
        <taxon>Zoopagomycota</taxon>
        <taxon>Entomophthoromycotina</taxon>
        <taxon>Basidiobolomycetes</taxon>
        <taxon>Basidiobolales</taxon>
        <taxon>Basidiobolaceae</taxon>
        <taxon>Basidiobolus</taxon>
    </lineage>
</organism>
<gene>
    <name evidence="4" type="ORF">K493DRAFT_155238</name>
</gene>
<sequence>WKTMYYSLEKELKEIQITSDAFQSSSKELEEELERELQALEAQNNKLRSQNQSLLQELDILTEKRRTASLESNYTIGSLQKELETLRDGYGKMQRKAVDLEMENEELENFKRAAHCSMADMEGKSNEAREWKEKFERETNKCNRMKEEMQRLKDELRDLENELSVTRS</sequence>
<accession>A0A1Y1XUG9</accession>
<name>A0A1Y1XUG9_9FUNG</name>
<proteinExistence type="inferred from homology"/>
<evidence type="ECO:0008006" key="6">
    <source>
        <dbReference type="Google" id="ProtNLM"/>
    </source>
</evidence>
<dbReference type="GO" id="GO:0005871">
    <property type="term" value="C:kinesin complex"/>
    <property type="evidence" value="ECO:0007669"/>
    <property type="project" value="TreeGrafter"/>
</dbReference>
<dbReference type="InParanoid" id="A0A1Y1XUG9"/>
<dbReference type="InterPro" id="IPR033494">
    <property type="entry name" value="NUDE"/>
</dbReference>
<evidence type="ECO:0000313" key="5">
    <source>
        <dbReference type="Proteomes" id="UP000193498"/>
    </source>
</evidence>
<evidence type="ECO:0000256" key="2">
    <source>
        <dbReference type="ARBA" id="ARBA00023054"/>
    </source>
</evidence>
<dbReference type="STRING" id="1314790.A0A1Y1XUG9"/>
<keyword evidence="5" id="KW-1185">Reference proteome</keyword>
<dbReference type="GO" id="GO:0000132">
    <property type="term" value="P:establishment of mitotic spindle orientation"/>
    <property type="evidence" value="ECO:0007669"/>
    <property type="project" value="TreeGrafter"/>
</dbReference>
<dbReference type="GO" id="GO:0000776">
    <property type="term" value="C:kinetochore"/>
    <property type="evidence" value="ECO:0007669"/>
    <property type="project" value="TreeGrafter"/>
</dbReference>
<evidence type="ECO:0000256" key="3">
    <source>
        <dbReference type="SAM" id="MobiDB-lite"/>
    </source>
</evidence>
<evidence type="ECO:0000313" key="4">
    <source>
        <dbReference type="EMBL" id="ORX89136.1"/>
    </source>
</evidence>
<feature type="non-terminal residue" evidence="4">
    <location>
        <position position="1"/>
    </location>
</feature>
<comment type="caution">
    <text evidence="4">The sequence shown here is derived from an EMBL/GenBank/DDBJ whole genome shotgun (WGS) entry which is preliminary data.</text>
</comment>
<protein>
    <recommendedName>
        <fullName evidence="6">NUDE domain-containing protein</fullName>
    </recommendedName>
</protein>
<dbReference type="GO" id="GO:0007059">
    <property type="term" value="P:chromosome segregation"/>
    <property type="evidence" value="ECO:0007669"/>
    <property type="project" value="TreeGrafter"/>
</dbReference>
<dbReference type="GO" id="GO:0047496">
    <property type="term" value="P:vesicle transport along microtubule"/>
    <property type="evidence" value="ECO:0007669"/>
    <property type="project" value="TreeGrafter"/>
</dbReference>
<dbReference type="PANTHER" id="PTHR10921">
    <property type="entry name" value="NUCLEAR DISTRIBUTION PROTEIN NUDE HOMOLOG 1"/>
    <property type="match status" value="1"/>
</dbReference>
<dbReference type="Gene3D" id="6.10.250.1080">
    <property type="match status" value="1"/>
</dbReference>
<feature type="region of interest" description="Disordered" evidence="3">
    <location>
        <begin position="145"/>
        <end position="168"/>
    </location>
</feature>
<dbReference type="AlphaFoldDB" id="A0A1Y1XUG9"/>
<keyword evidence="2" id="KW-0175">Coiled coil</keyword>
<dbReference type="GO" id="GO:0051642">
    <property type="term" value="P:centrosome localization"/>
    <property type="evidence" value="ECO:0007669"/>
    <property type="project" value="TreeGrafter"/>
</dbReference>
<dbReference type="EMBL" id="MCFE01000472">
    <property type="protein sequence ID" value="ORX89136.1"/>
    <property type="molecule type" value="Genomic_DNA"/>
</dbReference>
<feature type="non-terminal residue" evidence="4">
    <location>
        <position position="168"/>
    </location>
</feature>
<comment type="similarity">
    <text evidence="1">Belongs to the nudE family.</text>
</comment>
<dbReference type="Proteomes" id="UP000193498">
    <property type="component" value="Unassembled WGS sequence"/>
</dbReference>
<evidence type="ECO:0000256" key="1">
    <source>
        <dbReference type="ARBA" id="ARBA00007429"/>
    </source>
</evidence>
<dbReference type="PANTHER" id="PTHR10921:SF1">
    <property type="entry name" value="NUCLEAR DISTRIBUTION PROTEIN NUDE HOMOLOG"/>
    <property type="match status" value="1"/>
</dbReference>
<dbReference type="GO" id="GO:0007020">
    <property type="term" value="P:microtubule nucleation"/>
    <property type="evidence" value="ECO:0007669"/>
    <property type="project" value="TreeGrafter"/>
</dbReference>
<feature type="compositionally biased region" description="Basic and acidic residues" evidence="3">
    <location>
        <begin position="145"/>
        <end position="160"/>
    </location>
</feature>
<dbReference type="GO" id="GO:0008017">
    <property type="term" value="F:microtubule binding"/>
    <property type="evidence" value="ECO:0007669"/>
    <property type="project" value="InterPro"/>
</dbReference>